<name>A0A365H3H9_9ACTN</name>
<dbReference type="Gene3D" id="1.10.10.10">
    <property type="entry name" value="Winged helix-like DNA-binding domain superfamily/Winged helix DNA-binding domain"/>
    <property type="match status" value="1"/>
</dbReference>
<dbReference type="InterPro" id="IPR036388">
    <property type="entry name" value="WH-like_DNA-bd_sf"/>
</dbReference>
<gene>
    <name evidence="2" type="ORF">DPM19_18190</name>
</gene>
<dbReference type="AlphaFoldDB" id="A0A365H3H9"/>
<keyword evidence="3" id="KW-1185">Reference proteome</keyword>
<sequence length="78" mass="8892">MAVIDSRTPLATEPQADPFLTTNEVAARYRTAPGTVRYWRHAGTGPRSFKVGKRVLYRESELIRWEQERDAEQNGTGQ</sequence>
<evidence type="ECO:0000259" key="1">
    <source>
        <dbReference type="Pfam" id="PF12728"/>
    </source>
</evidence>
<evidence type="ECO:0000313" key="3">
    <source>
        <dbReference type="Proteomes" id="UP000251891"/>
    </source>
</evidence>
<organism evidence="2 3">
    <name type="scientific">Actinomadura craniellae</name>
    <dbReference type="NCBI Taxonomy" id="2231787"/>
    <lineage>
        <taxon>Bacteria</taxon>
        <taxon>Bacillati</taxon>
        <taxon>Actinomycetota</taxon>
        <taxon>Actinomycetes</taxon>
        <taxon>Streptosporangiales</taxon>
        <taxon>Thermomonosporaceae</taxon>
        <taxon>Actinomadura</taxon>
    </lineage>
</organism>
<dbReference type="InterPro" id="IPR009061">
    <property type="entry name" value="DNA-bd_dom_put_sf"/>
</dbReference>
<accession>A0A365H3H9</accession>
<protein>
    <submittedName>
        <fullName evidence="2">DNA-binding protein</fullName>
    </submittedName>
</protein>
<feature type="domain" description="Helix-turn-helix" evidence="1">
    <location>
        <begin position="19"/>
        <end position="69"/>
    </location>
</feature>
<dbReference type="GO" id="GO:0003677">
    <property type="term" value="F:DNA binding"/>
    <property type="evidence" value="ECO:0007669"/>
    <property type="project" value="UniProtKB-KW"/>
</dbReference>
<dbReference type="SUPFAM" id="SSF46955">
    <property type="entry name" value="Putative DNA-binding domain"/>
    <property type="match status" value="1"/>
</dbReference>
<keyword evidence="2" id="KW-0238">DNA-binding</keyword>
<dbReference type="EMBL" id="QLYX01000008">
    <property type="protein sequence ID" value="RAY13609.1"/>
    <property type="molecule type" value="Genomic_DNA"/>
</dbReference>
<proteinExistence type="predicted"/>
<dbReference type="Proteomes" id="UP000251891">
    <property type="component" value="Unassembled WGS sequence"/>
</dbReference>
<dbReference type="InterPro" id="IPR041657">
    <property type="entry name" value="HTH_17"/>
</dbReference>
<comment type="caution">
    <text evidence="2">The sequence shown here is derived from an EMBL/GenBank/DDBJ whole genome shotgun (WGS) entry which is preliminary data.</text>
</comment>
<dbReference type="OrthoDB" id="5524782at2"/>
<reference evidence="2 3" key="1">
    <citation type="submission" date="2018-06" db="EMBL/GenBank/DDBJ databases">
        <title>Actinomadura craniellae sp. nov. isolated from marine sponge Craniella sp.</title>
        <authorList>
            <person name="Li L."/>
            <person name="Xu Q.H."/>
            <person name="Lin H.W."/>
            <person name="Lu Y.H."/>
        </authorList>
    </citation>
    <scope>NUCLEOTIDE SEQUENCE [LARGE SCALE GENOMIC DNA]</scope>
    <source>
        <strain evidence="2 3">LHW63021</strain>
    </source>
</reference>
<dbReference type="Pfam" id="PF12728">
    <property type="entry name" value="HTH_17"/>
    <property type="match status" value="1"/>
</dbReference>
<evidence type="ECO:0000313" key="2">
    <source>
        <dbReference type="EMBL" id="RAY13609.1"/>
    </source>
</evidence>